<sequence>MIITDNKSPSSRPTGLPVAYRPEKAKDQVGHLTTHVITNRSHKNGCWKGPDLGELTDNPRKGKEQMETPTTKDSTPAYVVTMHRFADVIGTDLINLLNMESPTNTSNNTPNSSA</sequence>
<evidence type="ECO:0000313" key="3">
    <source>
        <dbReference type="Proteomes" id="UP000008311"/>
    </source>
</evidence>
<name>B9RRP2_RICCO</name>
<feature type="region of interest" description="Disordered" evidence="1">
    <location>
        <begin position="41"/>
        <end position="73"/>
    </location>
</feature>
<evidence type="ECO:0000256" key="1">
    <source>
        <dbReference type="SAM" id="MobiDB-lite"/>
    </source>
</evidence>
<dbReference type="AlphaFoldDB" id="B9RRP2"/>
<reference evidence="3" key="1">
    <citation type="journal article" date="2010" name="Nat. Biotechnol.">
        <title>Draft genome sequence of the oilseed species Ricinus communis.</title>
        <authorList>
            <person name="Chan A.P."/>
            <person name="Crabtree J."/>
            <person name="Zhao Q."/>
            <person name="Lorenzi H."/>
            <person name="Orvis J."/>
            <person name="Puiu D."/>
            <person name="Melake-Berhan A."/>
            <person name="Jones K.M."/>
            <person name="Redman J."/>
            <person name="Chen G."/>
            <person name="Cahoon E.B."/>
            <person name="Gedil M."/>
            <person name="Stanke M."/>
            <person name="Haas B.J."/>
            <person name="Wortman J.R."/>
            <person name="Fraser-Liggett C.M."/>
            <person name="Ravel J."/>
            <person name="Rabinowicz P.D."/>
        </authorList>
    </citation>
    <scope>NUCLEOTIDE SEQUENCE [LARGE SCALE GENOMIC DNA]</scope>
    <source>
        <strain evidence="3">cv. Hale</strain>
    </source>
</reference>
<accession>B9RRP2</accession>
<protein>
    <submittedName>
        <fullName evidence="2">Uncharacterized protein</fullName>
    </submittedName>
</protein>
<dbReference type="InParanoid" id="B9RRP2"/>
<evidence type="ECO:0000313" key="2">
    <source>
        <dbReference type="EMBL" id="EEF45966.1"/>
    </source>
</evidence>
<feature type="compositionally biased region" description="Basic and acidic residues" evidence="1">
    <location>
        <begin position="57"/>
        <end position="66"/>
    </location>
</feature>
<gene>
    <name evidence="2" type="ORF">RCOM_1425350</name>
</gene>
<proteinExistence type="predicted"/>
<dbReference type="EMBL" id="EQ973806">
    <property type="protein sequence ID" value="EEF45966.1"/>
    <property type="molecule type" value="Genomic_DNA"/>
</dbReference>
<organism evidence="2 3">
    <name type="scientific">Ricinus communis</name>
    <name type="common">Castor bean</name>
    <dbReference type="NCBI Taxonomy" id="3988"/>
    <lineage>
        <taxon>Eukaryota</taxon>
        <taxon>Viridiplantae</taxon>
        <taxon>Streptophyta</taxon>
        <taxon>Embryophyta</taxon>
        <taxon>Tracheophyta</taxon>
        <taxon>Spermatophyta</taxon>
        <taxon>Magnoliopsida</taxon>
        <taxon>eudicotyledons</taxon>
        <taxon>Gunneridae</taxon>
        <taxon>Pentapetalae</taxon>
        <taxon>rosids</taxon>
        <taxon>fabids</taxon>
        <taxon>Malpighiales</taxon>
        <taxon>Euphorbiaceae</taxon>
        <taxon>Acalyphoideae</taxon>
        <taxon>Acalypheae</taxon>
        <taxon>Ricinus</taxon>
    </lineage>
</organism>
<keyword evidence="3" id="KW-1185">Reference proteome</keyword>
<feature type="compositionally biased region" description="Polar residues" evidence="1">
    <location>
        <begin position="1"/>
        <end position="13"/>
    </location>
</feature>
<feature type="region of interest" description="Disordered" evidence="1">
    <location>
        <begin position="1"/>
        <end position="25"/>
    </location>
</feature>
<dbReference type="Proteomes" id="UP000008311">
    <property type="component" value="Unassembled WGS sequence"/>
</dbReference>